<keyword evidence="1" id="KW-0472">Membrane</keyword>
<dbReference type="AlphaFoldDB" id="A0A6I6F168"/>
<dbReference type="Gene3D" id="3.30.479.30">
    <property type="entry name" value="Band 7 domain"/>
    <property type="match status" value="1"/>
</dbReference>
<dbReference type="SUPFAM" id="SSF117892">
    <property type="entry name" value="Band 7/SPFH domain"/>
    <property type="match status" value="1"/>
</dbReference>
<dbReference type="InterPro" id="IPR001107">
    <property type="entry name" value="Band_7"/>
</dbReference>
<keyword evidence="1" id="KW-0812">Transmembrane</keyword>
<dbReference type="Pfam" id="PF01145">
    <property type="entry name" value="Band_7"/>
    <property type="match status" value="1"/>
</dbReference>
<accession>A0A6I6F168</accession>
<sequence>MSKIDSTKEKQIHCSEIELKAKNGMGILLLNILLMILAIVGFIFGVIFANKGASLALGVILIIIGAVYLFIIGPILFAGLKVLKPNEALVLTLFGKYYGTLKGEGFFFVNPFVTAVNPATSTPTTASVSIEHSTAAGKNTVQAGNLGSMSKKISLKAMTLNNDKQKINDQLGNPIVIGIVVIWKVVNTAKAVFNVDNYTEYLSIQCDSALRNIVRLYPYDVSSDDNEKSLRGSSQEVAERIKAEIQSKVEIAGLEILEARITHLAYAPEVAAVMLQRQQASAIIDARQMIVEGAVGMVEMALAKLNENDIVHLDEERKAAMVSNLLVVLCGNKDAQPIVNSGSLY</sequence>
<dbReference type="SMART" id="SM00244">
    <property type="entry name" value="PHB"/>
    <property type="match status" value="1"/>
</dbReference>
<dbReference type="EMBL" id="CP046522">
    <property type="protein sequence ID" value="QGU94507.1"/>
    <property type="molecule type" value="Genomic_DNA"/>
</dbReference>
<dbReference type="PANTHER" id="PTHR43446">
    <property type="entry name" value="MEMBRANE PROTEIN-RELATED"/>
    <property type="match status" value="1"/>
</dbReference>
<gene>
    <name evidence="3" type="ORF">GOM49_04790</name>
</gene>
<keyword evidence="4" id="KW-1185">Reference proteome</keyword>
<name>A0A6I6F168_9CLOT</name>
<protein>
    <submittedName>
        <fullName evidence="3">SPFH domain-containing protein</fullName>
    </submittedName>
</protein>
<reference evidence="3 4" key="1">
    <citation type="submission" date="2019-12" db="EMBL/GenBank/DDBJ databases">
        <title>Genome sequenceing of Clostridium bovifaecis.</title>
        <authorList>
            <person name="Yao Y."/>
        </authorList>
    </citation>
    <scope>NUCLEOTIDE SEQUENCE [LARGE SCALE GENOMIC DNA]</scope>
    <source>
        <strain evidence="3 4">BXX</strain>
    </source>
</reference>
<feature type="domain" description="Band 7" evidence="2">
    <location>
        <begin position="78"/>
        <end position="278"/>
    </location>
</feature>
<dbReference type="CDD" id="cd03402">
    <property type="entry name" value="SPFH_like_u2"/>
    <property type="match status" value="1"/>
</dbReference>
<dbReference type="PANTHER" id="PTHR43446:SF1">
    <property type="entry name" value="BAND 7 DOMAIN-CONTAINING PROTEIN"/>
    <property type="match status" value="1"/>
</dbReference>
<proteinExistence type="predicted"/>
<evidence type="ECO:0000313" key="3">
    <source>
        <dbReference type="EMBL" id="QGU94507.1"/>
    </source>
</evidence>
<dbReference type="Proteomes" id="UP000422764">
    <property type="component" value="Chromosome"/>
</dbReference>
<evidence type="ECO:0000256" key="1">
    <source>
        <dbReference type="SAM" id="Phobius"/>
    </source>
</evidence>
<feature type="transmembrane region" description="Helical" evidence="1">
    <location>
        <begin position="27"/>
        <end position="49"/>
    </location>
</feature>
<evidence type="ECO:0000313" key="4">
    <source>
        <dbReference type="Proteomes" id="UP000422764"/>
    </source>
</evidence>
<keyword evidence="1" id="KW-1133">Transmembrane helix</keyword>
<organism evidence="3 4">
    <name type="scientific">Clostridium bovifaecis</name>
    <dbReference type="NCBI Taxonomy" id="2184719"/>
    <lineage>
        <taxon>Bacteria</taxon>
        <taxon>Bacillati</taxon>
        <taxon>Bacillota</taxon>
        <taxon>Clostridia</taxon>
        <taxon>Eubacteriales</taxon>
        <taxon>Clostridiaceae</taxon>
        <taxon>Clostridium</taxon>
    </lineage>
</organism>
<dbReference type="InterPro" id="IPR036013">
    <property type="entry name" value="Band_7/SPFH_dom_sf"/>
</dbReference>
<evidence type="ECO:0000259" key="2">
    <source>
        <dbReference type="SMART" id="SM00244"/>
    </source>
</evidence>
<feature type="transmembrane region" description="Helical" evidence="1">
    <location>
        <begin position="55"/>
        <end position="77"/>
    </location>
</feature>